<evidence type="ECO:0000313" key="7">
    <source>
        <dbReference type="EMBL" id="ACV53168.1"/>
    </source>
</evidence>
<dbReference type="InterPro" id="IPR017896">
    <property type="entry name" value="4Fe4S_Fe-S-bd"/>
</dbReference>
<dbReference type="Gene3D" id="3.30.70.20">
    <property type="match status" value="1"/>
</dbReference>
<keyword evidence="2" id="KW-0408">Iron</keyword>
<dbReference type="InterPro" id="IPR017900">
    <property type="entry name" value="4Fe4S_Fe_S_CS"/>
</dbReference>
<name>C9DRK9_CHLRE</name>
<dbReference type="Pfam" id="PF13370">
    <property type="entry name" value="Fer4_13"/>
    <property type="match status" value="1"/>
</dbReference>
<dbReference type="InterPro" id="IPR001080">
    <property type="entry name" value="3Fe4S_ferredoxin"/>
</dbReference>
<dbReference type="SMART" id="SM00271">
    <property type="entry name" value="DnaJ"/>
    <property type="match status" value="1"/>
</dbReference>
<feature type="region of interest" description="Disordered" evidence="4">
    <location>
        <begin position="299"/>
        <end position="324"/>
    </location>
</feature>
<proteinExistence type="evidence at transcript level"/>
<gene>
    <name evidence="7" type="primary">CDJ3</name>
</gene>
<sequence length="393" mass="43111">MLRLKATFQRGSNFMAQRRASLSSFAQATRRPYKRPNRLRTAAVASQSAAADEAAEEDFYSLLGVSPLADGKEIKAAYYRMVRTCHPDRSGDDEATDFCAMLNEVYETLSDPTKRALYDELAGFSAESVNPFLDDRYPADRVFVDEFSCIGCRNCNAVCPKTFGMEEDYGRARVMLQDADSEAKLQEAIDTCPVSCIHWVTAPQLNLLEGAMARMERIAVWSMMGGSGMGANKDVFVEASYAWQRRQSEIRRRVAEATSSAAYSAPRQPAAKKAGWGFWNNAVEFGAAAGSQFYNDANSARAKKQAQQQEQQQTTGNGDRESRAVAGLAARAARAARTWRRYQEVAAASRREKLVITSMSSASSMDSIDSASGSMDEADRMVAGVVKGGIALR</sequence>
<dbReference type="PROSITE" id="PS50076">
    <property type="entry name" value="DNAJ_2"/>
    <property type="match status" value="1"/>
</dbReference>
<dbReference type="SUPFAM" id="SSF54862">
    <property type="entry name" value="4Fe-4S ferredoxins"/>
    <property type="match status" value="1"/>
</dbReference>
<protein>
    <submittedName>
        <fullName evidence="7">Chloroplast DnaJ-like protein 3</fullName>
    </submittedName>
</protein>
<dbReference type="PRINTS" id="PR00352">
    <property type="entry name" value="3FE4SFRDOXIN"/>
</dbReference>
<dbReference type="CDD" id="cd06257">
    <property type="entry name" value="DnaJ"/>
    <property type="match status" value="1"/>
</dbReference>
<dbReference type="GO" id="GO:0009055">
    <property type="term" value="F:electron transfer activity"/>
    <property type="evidence" value="ECO:0007669"/>
    <property type="project" value="InterPro"/>
</dbReference>
<dbReference type="EMBL" id="GQ421467">
    <property type="protein sequence ID" value="ACV53168.1"/>
    <property type="molecule type" value="mRNA"/>
</dbReference>
<dbReference type="AlphaFoldDB" id="C9DRK9"/>
<dbReference type="PANTHER" id="PTHR44579">
    <property type="entry name" value="OS01G0730500 PROTEIN"/>
    <property type="match status" value="1"/>
</dbReference>
<accession>C9DRK9</accession>
<evidence type="ECO:0000259" key="5">
    <source>
        <dbReference type="PROSITE" id="PS50076"/>
    </source>
</evidence>
<dbReference type="InterPro" id="IPR036869">
    <property type="entry name" value="J_dom_sf"/>
</dbReference>
<keyword evidence="1" id="KW-0479">Metal-binding</keyword>
<evidence type="ECO:0000256" key="4">
    <source>
        <dbReference type="SAM" id="MobiDB-lite"/>
    </source>
</evidence>
<evidence type="ECO:0000256" key="1">
    <source>
        <dbReference type="ARBA" id="ARBA00022723"/>
    </source>
</evidence>
<dbReference type="PRINTS" id="PR00625">
    <property type="entry name" value="JDOMAIN"/>
</dbReference>
<dbReference type="InterPro" id="IPR001623">
    <property type="entry name" value="DnaJ_domain"/>
</dbReference>
<feature type="domain" description="J" evidence="5">
    <location>
        <begin position="58"/>
        <end position="122"/>
    </location>
</feature>
<evidence type="ECO:0000256" key="2">
    <source>
        <dbReference type="ARBA" id="ARBA00023004"/>
    </source>
</evidence>
<dbReference type="PANTHER" id="PTHR44579:SF2">
    <property type="entry name" value="OS01G0730500 PROTEIN"/>
    <property type="match status" value="1"/>
</dbReference>
<evidence type="ECO:0000259" key="6">
    <source>
        <dbReference type="PROSITE" id="PS51379"/>
    </source>
</evidence>
<dbReference type="PROSITE" id="PS51379">
    <property type="entry name" value="4FE4S_FER_2"/>
    <property type="match status" value="1"/>
</dbReference>
<reference evidence="7" key="1">
    <citation type="submission" date="2009-07" db="EMBL/GenBank/DDBJ databases">
        <title>Chloroplast DnaJ homologs 3 and 4 (CDJ3/4) from Chlamydomonas reinhardtii contain redox-active iron-sulfur clusters and interact with stromal HSP70B.</title>
        <authorList>
            <person name="Dorn K.V."/>
            <person name="Willmund F."/>
            <person name="Schroda M."/>
        </authorList>
    </citation>
    <scope>NUCLEOTIDE SEQUENCE</scope>
</reference>
<dbReference type="ExpressionAtlas" id="C9DRK9">
    <property type="expression patterns" value="baseline and differential"/>
</dbReference>
<keyword evidence="3" id="KW-0411">Iron-sulfur</keyword>
<feature type="domain" description="4Fe-4S ferredoxin-type" evidence="6">
    <location>
        <begin position="140"/>
        <end position="168"/>
    </location>
</feature>
<evidence type="ECO:0000256" key="3">
    <source>
        <dbReference type="ARBA" id="ARBA00023014"/>
    </source>
</evidence>
<dbReference type="SUPFAM" id="SSF46565">
    <property type="entry name" value="Chaperone J-domain"/>
    <property type="match status" value="1"/>
</dbReference>
<dbReference type="PROSITE" id="PS00198">
    <property type="entry name" value="4FE4S_FER_1"/>
    <property type="match status" value="1"/>
</dbReference>
<dbReference type="GO" id="GO:0005506">
    <property type="term" value="F:iron ion binding"/>
    <property type="evidence" value="ECO:0007669"/>
    <property type="project" value="InterPro"/>
</dbReference>
<dbReference type="GO" id="GO:0051536">
    <property type="term" value="F:iron-sulfur cluster binding"/>
    <property type="evidence" value="ECO:0007669"/>
    <property type="project" value="UniProtKB-KW"/>
</dbReference>
<dbReference type="Gene3D" id="1.10.287.110">
    <property type="entry name" value="DnaJ domain"/>
    <property type="match status" value="1"/>
</dbReference>
<dbReference type="Pfam" id="PF00226">
    <property type="entry name" value="DnaJ"/>
    <property type="match status" value="1"/>
</dbReference>
<organism evidence="7">
    <name type="scientific">Chlamydomonas reinhardtii</name>
    <name type="common">Chlamydomonas smithii</name>
    <dbReference type="NCBI Taxonomy" id="3055"/>
    <lineage>
        <taxon>Eukaryota</taxon>
        <taxon>Viridiplantae</taxon>
        <taxon>Chlorophyta</taxon>
        <taxon>core chlorophytes</taxon>
        <taxon>Chlorophyceae</taxon>
        <taxon>CS clade</taxon>
        <taxon>Chlamydomonadales</taxon>
        <taxon>Chlamydomonadaceae</taxon>
        <taxon>Chlamydomonas</taxon>
    </lineage>
</organism>